<keyword evidence="4 6" id="KW-1133">Transmembrane helix</keyword>
<name>A0A1E4T332_9ASCO</name>
<dbReference type="Proteomes" id="UP000094801">
    <property type="component" value="Unassembled WGS sequence"/>
</dbReference>
<evidence type="ECO:0000313" key="7">
    <source>
        <dbReference type="EMBL" id="ODV86155.1"/>
    </source>
</evidence>
<evidence type="ECO:0000256" key="6">
    <source>
        <dbReference type="SAM" id="Phobius"/>
    </source>
</evidence>
<sequence>MALKINPLTKIIGLSSVLALGFLLIVLAGAIYGNWFPILIAFVAGFAHVPILITSYYSDGFDDYLNDSGSGSNDVADFGKFLSSFLLSTGIIFPIILSHCHVLTPVACGLTISGGMLIYATVVTFTTFFDGFGNEDDSFDI</sequence>
<comment type="similarity">
    <text evidence="2">Belongs to the OB-RGRP/VPS55 family.</text>
</comment>
<reference evidence="8" key="1">
    <citation type="submission" date="2016-04" db="EMBL/GenBank/DDBJ databases">
        <title>Comparative genomics of biotechnologically important yeasts.</title>
        <authorList>
            <consortium name="DOE Joint Genome Institute"/>
            <person name="Riley R."/>
            <person name="Haridas S."/>
            <person name="Wolfe K.H."/>
            <person name="Lopes M.R."/>
            <person name="Hittinger C.T."/>
            <person name="Goker M."/>
            <person name="Salamov A."/>
            <person name="Wisecaver J."/>
            <person name="Long T.M."/>
            <person name="Aerts A.L."/>
            <person name="Barry K."/>
            <person name="Choi C."/>
            <person name="Clum A."/>
            <person name="Coughlan A.Y."/>
            <person name="Deshpande S."/>
            <person name="Douglass A.P."/>
            <person name="Hanson S.J."/>
            <person name="Klenk H.-P."/>
            <person name="Labutti K."/>
            <person name="Lapidus A."/>
            <person name="Lindquist E."/>
            <person name="Lipzen A."/>
            <person name="Meier-Kolthoff J.P."/>
            <person name="Ohm R.A."/>
            <person name="Otillar R.P."/>
            <person name="Pangilinan J."/>
            <person name="Peng Y."/>
            <person name="Rokas A."/>
            <person name="Rosa C.A."/>
            <person name="Scheuner C."/>
            <person name="Sibirny A.A."/>
            <person name="Slot J.C."/>
            <person name="Stielow J.B."/>
            <person name="Sun H."/>
            <person name="Kurtzman C.P."/>
            <person name="Blackwell M."/>
            <person name="Grigoriev I.V."/>
            <person name="Jeffries T.W."/>
        </authorList>
    </citation>
    <scope>NUCLEOTIDE SEQUENCE [LARGE SCALE GENOMIC DNA]</scope>
    <source>
        <strain evidence="8">NRRL YB-2248</strain>
    </source>
</reference>
<feature type="transmembrane region" description="Helical" evidence="6">
    <location>
        <begin position="109"/>
        <end position="129"/>
    </location>
</feature>
<evidence type="ECO:0000256" key="5">
    <source>
        <dbReference type="ARBA" id="ARBA00023136"/>
    </source>
</evidence>
<dbReference type="InterPro" id="IPR007262">
    <property type="entry name" value="Vps55/LEPROT"/>
</dbReference>
<keyword evidence="5 6" id="KW-0472">Membrane</keyword>
<dbReference type="GO" id="GO:0034424">
    <property type="term" value="C:Vps55/Vps68 complex"/>
    <property type="evidence" value="ECO:0007669"/>
    <property type="project" value="TreeGrafter"/>
</dbReference>
<dbReference type="OrthoDB" id="14246at2759"/>
<evidence type="ECO:0000256" key="4">
    <source>
        <dbReference type="ARBA" id="ARBA00022989"/>
    </source>
</evidence>
<feature type="transmembrane region" description="Helical" evidence="6">
    <location>
        <begin position="78"/>
        <end position="97"/>
    </location>
</feature>
<organism evidence="7 8">
    <name type="scientific">[Candida] arabinofermentans NRRL YB-2248</name>
    <dbReference type="NCBI Taxonomy" id="983967"/>
    <lineage>
        <taxon>Eukaryota</taxon>
        <taxon>Fungi</taxon>
        <taxon>Dikarya</taxon>
        <taxon>Ascomycota</taxon>
        <taxon>Saccharomycotina</taxon>
        <taxon>Pichiomycetes</taxon>
        <taxon>Pichiales</taxon>
        <taxon>Pichiaceae</taxon>
        <taxon>Ogataea</taxon>
        <taxon>Ogataea/Candida clade</taxon>
    </lineage>
</organism>
<evidence type="ECO:0008006" key="9">
    <source>
        <dbReference type="Google" id="ProtNLM"/>
    </source>
</evidence>
<dbReference type="PANTHER" id="PTHR12050:SF0">
    <property type="entry name" value="RH04491P"/>
    <property type="match status" value="1"/>
</dbReference>
<keyword evidence="8" id="KW-1185">Reference proteome</keyword>
<dbReference type="AlphaFoldDB" id="A0A1E4T332"/>
<gene>
    <name evidence="7" type="ORF">CANARDRAFT_27419</name>
</gene>
<dbReference type="Pfam" id="PF04133">
    <property type="entry name" value="Vps55"/>
    <property type="match status" value="1"/>
</dbReference>
<comment type="subcellular location">
    <subcellularLocation>
        <location evidence="1">Membrane</location>
        <topology evidence="1">Multi-pass membrane protein</topology>
    </subcellularLocation>
</comment>
<keyword evidence="3 6" id="KW-0812">Transmembrane</keyword>
<dbReference type="EMBL" id="KV453850">
    <property type="protein sequence ID" value="ODV86155.1"/>
    <property type="molecule type" value="Genomic_DNA"/>
</dbReference>
<evidence type="ECO:0000256" key="3">
    <source>
        <dbReference type="ARBA" id="ARBA00022692"/>
    </source>
</evidence>
<dbReference type="PANTHER" id="PTHR12050">
    <property type="entry name" value="LEPTIN RECEPTOR-RELATED"/>
    <property type="match status" value="1"/>
</dbReference>
<evidence type="ECO:0000256" key="2">
    <source>
        <dbReference type="ARBA" id="ARBA00005645"/>
    </source>
</evidence>
<evidence type="ECO:0000256" key="1">
    <source>
        <dbReference type="ARBA" id="ARBA00004141"/>
    </source>
</evidence>
<accession>A0A1E4T332</accession>
<evidence type="ECO:0000313" key="8">
    <source>
        <dbReference type="Proteomes" id="UP000094801"/>
    </source>
</evidence>
<dbReference type="GO" id="GO:0032511">
    <property type="term" value="P:late endosome to vacuole transport via multivesicular body sorting pathway"/>
    <property type="evidence" value="ECO:0007669"/>
    <property type="project" value="TreeGrafter"/>
</dbReference>
<feature type="transmembrane region" description="Helical" evidence="6">
    <location>
        <begin position="12"/>
        <end position="32"/>
    </location>
</feature>
<proteinExistence type="inferred from homology"/>
<protein>
    <recommendedName>
        <fullName evidence="9">Vacuolar protein sorting-associated protein 55</fullName>
    </recommendedName>
</protein>
<feature type="transmembrane region" description="Helical" evidence="6">
    <location>
        <begin position="39"/>
        <end position="58"/>
    </location>
</feature>